<dbReference type="InterPro" id="IPR003616">
    <property type="entry name" value="Post-SET_dom"/>
</dbReference>
<accession>A0A0G1N5I5</accession>
<proteinExistence type="predicted"/>
<dbReference type="Proteomes" id="UP000034020">
    <property type="component" value="Unassembled WGS sequence"/>
</dbReference>
<dbReference type="InterPro" id="IPR001214">
    <property type="entry name" value="SET_dom"/>
</dbReference>
<comment type="caution">
    <text evidence="5">The sequence shown here is derived from an EMBL/GenBank/DDBJ whole genome shotgun (WGS) entry which is preliminary data.</text>
</comment>
<protein>
    <submittedName>
        <fullName evidence="5">Nuclear protein SET</fullName>
    </submittedName>
</protein>
<evidence type="ECO:0000259" key="4">
    <source>
        <dbReference type="PROSITE" id="PS50868"/>
    </source>
</evidence>
<dbReference type="GO" id="GO:0016740">
    <property type="term" value="F:transferase activity"/>
    <property type="evidence" value="ECO:0007669"/>
    <property type="project" value="UniProtKB-KW"/>
</dbReference>
<keyword evidence="1" id="KW-0808">Transferase</keyword>
<gene>
    <name evidence="5" type="ORF">UX24_C0029G0002</name>
</gene>
<dbReference type="SUPFAM" id="SSF82199">
    <property type="entry name" value="SET domain"/>
    <property type="match status" value="1"/>
</dbReference>
<dbReference type="Gene3D" id="2.170.270.10">
    <property type="entry name" value="SET domain"/>
    <property type="match status" value="1"/>
</dbReference>
<feature type="domain" description="SET" evidence="3">
    <location>
        <begin position="13"/>
        <end position="119"/>
    </location>
</feature>
<dbReference type="AlphaFoldDB" id="A0A0G1N5I5"/>
<dbReference type="Pfam" id="PF00856">
    <property type="entry name" value="SET"/>
    <property type="match status" value="1"/>
</dbReference>
<evidence type="ECO:0000256" key="2">
    <source>
        <dbReference type="ARBA" id="ARBA00022691"/>
    </source>
</evidence>
<keyword evidence="2" id="KW-0949">S-adenosyl-L-methionine</keyword>
<evidence type="ECO:0000256" key="1">
    <source>
        <dbReference type="ARBA" id="ARBA00022679"/>
    </source>
</evidence>
<dbReference type="EMBL" id="LCLL01000029">
    <property type="protein sequence ID" value="KKU15851.1"/>
    <property type="molecule type" value="Genomic_DNA"/>
</dbReference>
<organism evidence="5 6">
    <name type="scientific">Candidatus Giovannonibacteria bacterium GW2011_GWB1_45_9b</name>
    <dbReference type="NCBI Taxonomy" id="1618653"/>
    <lineage>
        <taxon>Bacteria</taxon>
        <taxon>Candidatus Giovannoniibacteriota</taxon>
    </lineage>
</organism>
<reference evidence="5 6" key="1">
    <citation type="journal article" date="2015" name="Nature">
        <title>rRNA introns, odd ribosomes, and small enigmatic genomes across a large radiation of phyla.</title>
        <authorList>
            <person name="Brown C.T."/>
            <person name="Hug L.A."/>
            <person name="Thomas B.C."/>
            <person name="Sharon I."/>
            <person name="Castelle C.J."/>
            <person name="Singh A."/>
            <person name="Wilkins M.J."/>
            <person name="Williams K.H."/>
            <person name="Banfield J.F."/>
        </authorList>
    </citation>
    <scope>NUCLEOTIDE SEQUENCE [LARGE SCALE GENOMIC DNA]</scope>
</reference>
<dbReference type="PROSITE" id="PS50868">
    <property type="entry name" value="POST_SET"/>
    <property type="match status" value="1"/>
</dbReference>
<name>A0A0G1N5I5_9BACT</name>
<sequence length="175" mass="20070">MPRQYLPYTWVSPKLKSGKSAIHGDGVFADQKIAEGEKVMEFGGERISREQAFSGNYRSRSVWMINKDLFLALPKTDTHISLDENLNHSCDANTWLEDEVTLTALREIKPEEEITLDQGTWNFEDSAYTDNKEPCSCGTVSCRHILTENDWKILDLQERYQGHFHPMVQKMVDAG</sequence>
<evidence type="ECO:0000259" key="3">
    <source>
        <dbReference type="PROSITE" id="PS50280"/>
    </source>
</evidence>
<feature type="domain" description="Post-SET" evidence="4">
    <location>
        <begin position="131"/>
        <end position="147"/>
    </location>
</feature>
<dbReference type="PROSITE" id="PS50280">
    <property type="entry name" value="SET"/>
    <property type="match status" value="1"/>
</dbReference>
<dbReference type="SMART" id="SM00317">
    <property type="entry name" value="SET"/>
    <property type="match status" value="1"/>
</dbReference>
<dbReference type="InterPro" id="IPR046341">
    <property type="entry name" value="SET_dom_sf"/>
</dbReference>
<evidence type="ECO:0000313" key="6">
    <source>
        <dbReference type="Proteomes" id="UP000034020"/>
    </source>
</evidence>
<evidence type="ECO:0000313" key="5">
    <source>
        <dbReference type="EMBL" id="KKU15851.1"/>
    </source>
</evidence>